<protein>
    <submittedName>
        <fullName evidence="1">Uncharacterized protein</fullName>
    </submittedName>
</protein>
<reference evidence="1 2" key="1">
    <citation type="journal article" date="2014" name="Nature">
        <title>An environmental bacterial taxon with a large and distinct metabolic repertoire.</title>
        <authorList>
            <person name="Wilson M.C."/>
            <person name="Mori T."/>
            <person name="Ruckert C."/>
            <person name="Uria A.R."/>
            <person name="Helf M.J."/>
            <person name="Takada K."/>
            <person name="Gernert C."/>
            <person name="Steffens U.A."/>
            <person name="Heycke N."/>
            <person name="Schmitt S."/>
            <person name="Rinke C."/>
            <person name="Helfrich E.J."/>
            <person name="Brachmann A.O."/>
            <person name="Gurgui C."/>
            <person name="Wakimoto T."/>
            <person name="Kracht M."/>
            <person name="Crusemann M."/>
            <person name="Hentschel U."/>
            <person name="Abe I."/>
            <person name="Matsunaga S."/>
            <person name="Kalinowski J."/>
            <person name="Takeyama H."/>
            <person name="Piel J."/>
        </authorList>
    </citation>
    <scope>NUCLEOTIDE SEQUENCE [LARGE SCALE GENOMIC DNA]</scope>
    <source>
        <strain evidence="2">TSY2</strain>
    </source>
</reference>
<evidence type="ECO:0000313" key="2">
    <source>
        <dbReference type="Proteomes" id="UP000019140"/>
    </source>
</evidence>
<dbReference type="AlphaFoldDB" id="W4MCL1"/>
<evidence type="ECO:0000313" key="1">
    <source>
        <dbReference type="EMBL" id="ETX07352.1"/>
    </source>
</evidence>
<dbReference type="HOGENOM" id="CLU_144860_1_0_7"/>
<name>W4MCL1_9BACT</name>
<proteinExistence type="predicted"/>
<dbReference type="EMBL" id="AZHX01000476">
    <property type="protein sequence ID" value="ETX07352.1"/>
    <property type="molecule type" value="Genomic_DNA"/>
</dbReference>
<organism evidence="1 2">
    <name type="scientific">Candidatus Entotheonella gemina</name>
    <dbReference type="NCBI Taxonomy" id="1429439"/>
    <lineage>
        <taxon>Bacteria</taxon>
        <taxon>Pseudomonadati</taxon>
        <taxon>Nitrospinota/Tectimicrobiota group</taxon>
        <taxon>Candidatus Tectimicrobiota</taxon>
        <taxon>Candidatus Entotheonellia</taxon>
        <taxon>Candidatus Entotheonellales</taxon>
        <taxon>Candidatus Entotheonellaceae</taxon>
        <taxon>Candidatus Entotheonella</taxon>
    </lineage>
</organism>
<sequence>MDISVVVEKVADHGYQATSYVPTHVVVQGRTRQEALDRLSDEIRDRLSSMEVVTLSVPLLGDVHPWKAIAGFWCNSPDRSEIERNLQEYRQQVDADPNRL</sequence>
<dbReference type="Proteomes" id="UP000019140">
    <property type="component" value="Unassembled WGS sequence"/>
</dbReference>
<keyword evidence="2" id="KW-1185">Reference proteome</keyword>
<gene>
    <name evidence="1" type="ORF">ETSY2_11755</name>
</gene>
<accession>W4MCL1</accession>
<comment type="caution">
    <text evidence="1">The sequence shown here is derived from an EMBL/GenBank/DDBJ whole genome shotgun (WGS) entry which is preliminary data.</text>
</comment>